<protein>
    <submittedName>
        <fullName evidence="1">Uncharacterized protein</fullName>
    </submittedName>
</protein>
<gene>
    <name evidence="1" type="ORF">DTU56_09270</name>
</gene>
<proteinExistence type="predicted"/>
<sequence length="241" mass="27979">MKRIPQYDDKNRLYYPITLIDTEGRFTINGISYAVDVDNIENFSVFKRPNVYVELEHPARLPTMSDEDYRRRNASIETANVVGTVEVTILRPSRSRVVVEGNFYPGNLKPEIREAFERGDLSLGVRARVTTVQLVDIITWDLVFLPERELHYVECERPPLNTTLFVSSNRGYTWFPAMFLWIGEKTFVWRNMVSGANADNEITNNNRFTYFMWAPVPEGVELKTYNGDSVPEFLKERSKSC</sequence>
<name>A0A5U8XQ92_SALMU</name>
<accession>A0A5U8XQ92</accession>
<dbReference type="EMBL" id="AAGUDP010000006">
    <property type="protein sequence ID" value="EBS0563307.1"/>
    <property type="molecule type" value="Genomic_DNA"/>
</dbReference>
<reference evidence="1" key="1">
    <citation type="submission" date="2018-07" db="EMBL/GenBank/DDBJ databases">
        <authorList>
            <person name="Ashton P.M."/>
            <person name="Dallman T."/>
            <person name="Nair S."/>
            <person name="De Pinna E."/>
            <person name="Peters T."/>
            <person name="Grant K."/>
        </authorList>
    </citation>
    <scope>NUCLEOTIDE SEQUENCE</scope>
    <source>
        <strain evidence="1">142535</strain>
    </source>
</reference>
<comment type="caution">
    <text evidence="1">The sequence shown here is derived from an EMBL/GenBank/DDBJ whole genome shotgun (WGS) entry which is preliminary data.</text>
</comment>
<dbReference type="AlphaFoldDB" id="A0A5U8XQ92"/>
<evidence type="ECO:0000313" key="1">
    <source>
        <dbReference type="EMBL" id="EBS0563307.1"/>
    </source>
</evidence>
<organism evidence="1">
    <name type="scientific">Salmonella muenchen</name>
    <dbReference type="NCBI Taxonomy" id="596"/>
    <lineage>
        <taxon>Bacteria</taxon>
        <taxon>Pseudomonadati</taxon>
        <taxon>Pseudomonadota</taxon>
        <taxon>Gammaproteobacteria</taxon>
        <taxon>Enterobacterales</taxon>
        <taxon>Enterobacteriaceae</taxon>
        <taxon>Salmonella</taxon>
    </lineage>
</organism>